<evidence type="ECO:0000256" key="5">
    <source>
        <dbReference type="ARBA" id="ARBA00023159"/>
    </source>
</evidence>
<dbReference type="Gene3D" id="1.10.10.60">
    <property type="entry name" value="Homeodomain-like"/>
    <property type="match status" value="2"/>
</dbReference>
<dbReference type="InterPro" id="IPR004026">
    <property type="entry name" value="Ada_DNA_repair_Zn-bd"/>
</dbReference>
<dbReference type="Gene3D" id="3.40.10.10">
    <property type="entry name" value="DNA Methylphosphotriester Repair Domain"/>
    <property type="match status" value="1"/>
</dbReference>
<dbReference type="SUPFAM" id="SSF57884">
    <property type="entry name" value="Ada DNA repair protein, N-terminal domain (N-Ada 10)"/>
    <property type="match status" value="1"/>
</dbReference>
<dbReference type="STRING" id="545695.TREAZ_3431"/>
<dbReference type="RefSeq" id="WP_015712140.1">
    <property type="nucleotide sequence ID" value="NC_015577.1"/>
</dbReference>
<dbReference type="InterPro" id="IPR018060">
    <property type="entry name" value="HTH_AraC"/>
</dbReference>
<evidence type="ECO:0000256" key="1">
    <source>
        <dbReference type="ARBA" id="ARBA00001947"/>
    </source>
</evidence>
<dbReference type="SUPFAM" id="SSF46689">
    <property type="entry name" value="Homeodomain-like"/>
    <property type="match status" value="2"/>
</dbReference>
<keyword evidence="8" id="KW-0808">Transferase</keyword>
<dbReference type="GO" id="GO:0008270">
    <property type="term" value="F:zinc ion binding"/>
    <property type="evidence" value="ECO:0007669"/>
    <property type="project" value="InterPro"/>
</dbReference>
<dbReference type="GO" id="GO:0006281">
    <property type="term" value="P:DNA repair"/>
    <property type="evidence" value="ECO:0007669"/>
    <property type="project" value="InterPro"/>
</dbReference>
<keyword evidence="9" id="KW-1185">Reference proteome</keyword>
<dbReference type="HOGENOM" id="CLU_000445_81_3_12"/>
<dbReference type="AlphaFoldDB" id="F5Y7T6"/>
<accession>F5Y7T6</accession>
<evidence type="ECO:0000313" key="8">
    <source>
        <dbReference type="EMBL" id="AEF82675.1"/>
    </source>
</evidence>
<dbReference type="Pfam" id="PF12833">
    <property type="entry name" value="HTH_18"/>
    <property type="match status" value="1"/>
</dbReference>
<dbReference type="KEGG" id="taz:TREAZ_3431"/>
<dbReference type="eggNOG" id="COG2169">
    <property type="taxonomic scope" value="Bacteria"/>
</dbReference>
<keyword evidence="5" id="KW-0010">Activator</keyword>
<dbReference type="GO" id="GO:0043565">
    <property type="term" value="F:sequence-specific DNA binding"/>
    <property type="evidence" value="ECO:0007669"/>
    <property type="project" value="InterPro"/>
</dbReference>
<dbReference type="InterPro" id="IPR016220">
    <property type="entry name" value="Me-P-triester_DNA_alkyl-Trfase"/>
</dbReference>
<keyword evidence="6" id="KW-0804">Transcription</keyword>
<dbReference type="InParanoid" id="F5Y7T6"/>
<sequence>MQFTDDEMWKATVDCDTSYGGKFFYAVKTVGVYCRPSCKSRTPLRKNVCYFETPQEAEKAGFRPCKRCRPDLSDYAPVLEIVRHTKELIDGYYHNREGLTEKMKQLGISSGHLTAIFKQQYGMTPIQYLRQLQTEYAKKMLVETDMPIIDIAFDIGFDSLSAFYTFFRKHTGTTPKEYRINKMVQK</sequence>
<dbReference type="FunCoup" id="F5Y7T6">
    <property type="interactions" value="14"/>
</dbReference>
<dbReference type="PANTHER" id="PTHR43280">
    <property type="entry name" value="ARAC-FAMILY TRANSCRIPTIONAL REGULATOR"/>
    <property type="match status" value="1"/>
</dbReference>
<keyword evidence="4" id="KW-0238">DNA-binding</keyword>
<evidence type="ECO:0000313" key="9">
    <source>
        <dbReference type="Proteomes" id="UP000009222"/>
    </source>
</evidence>
<keyword evidence="2 8" id="KW-0489">Methyltransferase</keyword>
<dbReference type="InterPro" id="IPR020449">
    <property type="entry name" value="Tscrpt_reg_AraC-type_HTH"/>
</dbReference>
<reference evidence="8 9" key="2">
    <citation type="journal article" date="2011" name="ISME J.">
        <title>RNA-seq reveals cooperative metabolic interactions between two termite-gut spirochete species in co-culture.</title>
        <authorList>
            <person name="Rosenthal A.Z."/>
            <person name="Matson E.G."/>
            <person name="Eldar A."/>
            <person name="Leadbetter J.R."/>
        </authorList>
    </citation>
    <scope>NUCLEOTIDE SEQUENCE [LARGE SCALE GENOMIC DNA]</scope>
    <source>
        <strain evidence="9">ATCC BAA-888 / DSM 13862 / ZAS-9</strain>
    </source>
</reference>
<dbReference type="EMBL" id="CP001841">
    <property type="protein sequence ID" value="AEF82675.1"/>
    <property type="molecule type" value="Genomic_DNA"/>
</dbReference>
<dbReference type="SMART" id="SM00342">
    <property type="entry name" value="HTH_ARAC"/>
    <property type="match status" value="1"/>
</dbReference>
<dbReference type="PRINTS" id="PR00032">
    <property type="entry name" value="HTHARAC"/>
</dbReference>
<evidence type="ECO:0000259" key="7">
    <source>
        <dbReference type="PROSITE" id="PS01124"/>
    </source>
</evidence>
<dbReference type="GO" id="GO:0008168">
    <property type="term" value="F:methyltransferase activity"/>
    <property type="evidence" value="ECO:0007669"/>
    <property type="project" value="UniProtKB-KW"/>
</dbReference>
<organism evidence="8 9">
    <name type="scientific">Leadbettera azotonutricia (strain ATCC BAA-888 / DSM 13862 / ZAS-9)</name>
    <name type="common">Treponema azotonutricium</name>
    <dbReference type="NCBI Taxonomy" id="545695"/>
    <lineage>
        <taxon>Bacteria</taxon>
        <taxon>Pseudomonadati</taxon>
        <taxon>Spirochaetota</taxon>
        <taxon>Spirochaetia</taxon>
        <taxon>Spirochaetales</taxon>
        <taxon>Breznakiellaceae</taxon>
        <taxon>Leadbettera</taxon>
    </lineage>
</organism>
<reference evidence="9" key="1">
    <citation type="submission" date="2009-12" db="EMBL/GenBank/DDBJ databases">
        <title>Complete sequence of Treponema azotonutricium strain ZAS-9.</title>
        <authorList>
            <person name="Tetu S.G."/>
            <person name="Matson E."/>
            <person name="Ren Q."/>
            <person name="Seshadri R."/>
            <person name="Elbourne L."/>
            <person name="Hassan K.A."/>
            <person name="Durkin A."/>
            <person name="Radune D."/>
            <person name="Mohamoud Y."/>
            <person name="Shay R."/>
            <person name="Jin S."/>
            <person name="Zhang X."/>
            <person name="Lucey K."/>
            <person name="Ballor N.R."/>
            <person name="Ottesen E."/>
            <person name="Rosenthal R."/>
            <person name="Allen A."/>
            <person name="Leadbetter J.R."/>
            <person name="Paulsen I.T."/>
        </authorList>
    </citation>
    <scope>NUCLEOTIDE SEQUENCE [LARGE SCALE GENOMIC DNA]</scope>
    <source>
        <strain evidence="9">ATCC BAA-888 / DSM 13862 / ZAS-9</strain>
    </source>
</reference>
<dbReference type="EC" id="2.1.1.-" evidence="8"/>
<evidence type="ECO:0000256" key="4">
    <source>
        <dbReference type="ARBA" id="ARBA00023125"/>
    </source>
</evidence>
<name>F5Y7T6_LEAAZ</name>
<dbReference type="Pfam" id="PF02805">
    <property type="entry name" value="Ada_Zn_binding"/>
    <property type="match status" value="1"/>
</dbReference>
<keyword evidence="3" id="KW-0805">Transcription regulation</keyword>
<proteinExistence type="predicted"/>
<dbReference type="InterPro" id="IPR009057">
    <property type="entry name" value="Homeodomain-like_sf"/>
</dbReference>
<dbReference type="GO" id="GO:0003700">
    <property type="term" value="F:DNA-binding transcription factor activity"/>
    <property type="evidence" value="ECO:0007669"/>
    <property type="project" value="InterPro"/>
</dbReference>
<dbReference type="Proteomes" id="UP000009222">
    <property type="component" value="Chromosome"/>
</dbReference>
<dbReference type="PROSITE" id="PS01124">
    <property type="entry name" value="HTH_ARAC_FAMILY_2"/>
    <property type="match status" value="1"/>
</dbReference>
<gene>
    <name evidence="8" type="ordered locus">TREAZ_3431</name>
</gene>
<dbReference type="PANTHER" id="PTHR43280:SF2">
    <property type="entry name" value="HTH-TYPE TRANSCRIPTIONAL REGULATOR EXSA"/>
    <property type="match status" value="1"/>
</dbReference>
<dbReference type="GO" id="GO:0032259">
    <property type="term" value="P:methylation"/>
    <property type="evidence" value="ECO:0007669"/>
    <property type="project" value="UniProtKB-KW"/>
</dbReference>
<evidence type="ECO:0000256" key="2">
    <source>
        <dbReference type="ARBA" id="ARBA00022603"/>
    </source>
</evidence>
<protein>
    <submittedName>
        <fullName evidence="8">Methylphosphotriester-DNA alkyltransferase</fullName>
        <ecNumber evidence="8">2.1.1.-</ecNumber>
    </submittedName>
</protein>
<comment type="cofactor">
    <cofactor evidence="1">
        <name>Zn(2+)</name>
        <dbReference type="ChEBI" id="CHEBI:29105"/>
    </cofactor>
</comment>
<dbReference type="PIRSF" id="PIRSF000408">
    <property type="entry name" value="Alkyltransferas_AdaA"/>
    <property type="match status" value="1"/>
</dbReference>
<evidence type="ECO:0000256" key="6">
    <source>
        <dbReference type="ARBA" id="ARBA00023163"/>
    </source>
</evidence>
<evidence type="ECO:0000256" key="3">
    <source>
        <dbReference type="ARBA" id="ARBA00023015"/>
    </source>
</evidence>
<feature type="domain" description="HTH araC/xylS-type" evidence="7">
    <location>
        <begin position="83"/>
        <end position="181"/>
    </location>
</feature>
<dbReference type="InterPro" id="IPR035451">
    <property type="entry name" value="Ada-like_dom_sf"/>
</dbReference>